<dbReference type="InterPro" id="IPR017972">
    <property type="entry name" value="Cyt_P450_CS"/>
</dbReference>
<dbReference type="PANTHER" id="PTHR24291">
    <property type="entry name" value="CYTOCHROME P450 FAMILY 4"/>
    <property type="match status" value="1"/>
</dbReference>
<dbReference type="OrthoDB" id="1470350at2759"/>
<dbReference type="RefSeq" id="XP_028145897.1">
    <property type="nucleotide sequence ID" value="XM_028290096.1"/>
</dbReference>
<evidence type="ECO:0000256" key="12">
    <source>
        <dbReference type="PIRSR" id="PIRSR602401-1"/>
    </source>
</evidence>
<protein>
    <submittedName>
        <fullName evidence="17">Probable cytochrome P450 4d14</fullName>
    </submittedName>
</protein>
<organism evidence="17">
    <name type="scientific">Diabrotica virgifera virgifera</name>
    <name type="common">western corn rootworm</name>
    <dbReference type="NCBI Taxonomy" id="50390"/>
    <lineage>
        <taxon>Eukaryota</taxon>
        <taxon>Metazoa</taxon>
        <taxon>Ecdysozoa</taxon>
        <taxon>Arthropoda</taxon>
        <taxon>Hexapoda</taxon>
        <taxon>Insecta</taxon>
        <taxon>Pterygota</taxon>
        <taxon>Neoptera</taxon>
        <taxon>Endopterygota</taxon>
        <taxon>Coleoptera</taxon>
        <taxon>Polyphaga</taxon>
        <taxon>Cucujiformia</taxon>
        <taxon>Chrysomeloidea</taxon>
        <taxon>Chrysomelidae</taxon>
        <taxon>Galerucinae</taxon>
        <taxon>Diabroticina</taxon>
        <taxon>Diabroticites</taxon>
        <taxon>Diabrotica</taxon>
    </lineage>
</organism>
<evidence type="ECO:0000256" key="11">
    <source>
        <dbReference type="ARBA" id="ARBA00023033"/>
    </source>
</evidence>
<dbReference type="AlphaFoldDB" id="A0A6P7GIX1"/>
<dbReference type="FunFam" id="1.10.630.10:FF:000182">
    <property type="entry name" value="Cytochrome P450 3A4"/>
    <property type="match status" value="1"/>
</dbReference>
<evidence type="ECO:0000256" key="14">
    <source>
        <dbReference type="SAM" id="Phobius"/>
    </source>
</evidence>
<reference evidence="17" key="1">
    <citation type="submission" date="2025-04" db="UniProtKB">
        <authorList>
            <consortium name="RefSeq"/>
        </authorList>
    </citation>
    <scope>IDENTIFICATION</scope>
    <source>
        <tissue evidence="17">Whole insect</tissue>
    </source>
</reference>
<keyword evidence="9 13" id="KW-0560">Oxidoreductase</keyword>
<evidence type="ECO:0000313" key="15">
    <source>
        <dbReference type="EnsemblMetazoa" id="XP_050501618.1"/>
    </source>
</evidence>
<evidence type="ECO:0000256" key="6">
    <source>
        <dbReference type="ARBA" id="ARBA00022723"/>
    </source>
</evidence>
<keyword evidence="6 12" id="KW-0479">Metal-binding</keyword>
<evidence type="ECO:0000256" key="2">
    <source>
        <dbReference type="ARBA" id="ARBA00004174"/>
    </source>
</evidence>
<dbReference type="PRINTS" id="PR00385">
    <property type="entry name" value="P450"/>
</dbReference>
<dbReference type="FunCoup" id="A0A6P7GIX1">
    <property type="interactions" value="103"/>
</dbReference>
<accession>A0A6P7GIX1</accession>
<gene>
    <name evidence="17" type="primary">LOC114339436</name>
</gene>
<sequence length="514" mass="59053">MPVTSQLQCANRIDTMFVLLFCAAIVSGILWLIYSHRNFVNRRKKYLQNVPGPKPNPIFGNMLEFAGPSYKILDTMKKFLTNHGPICHIYLGPLSDAVLVSDEKFIEFILSSSKIIDKASQYDYLHSWLGTGLLTSTGQKWKQRRRTITPAFHFSILDNFVDVFNDVGEIFVQKLEEHVGEENFNIYPMVSLCTLDIICQAAMGVSVNAQTDGNSEYVRNVKEMCRILTDRNFSPLDPSLYPFTINYYKELKAIKVLHDHTDSVVNRKIEELKKSEEKNQNYVDDDGVKRKFAFLDLLLKSTINGKPLSKSDIREEVDTFMFEGHDTTSSAISFALYLLANHPLVQAKVYQEQKEIFGNLHNVKNTINDLQNMKYLDLVVKETLRMYPSVPFYARKVTEDFIWGDIAFPKGIEIVVFPYVCQRNPEYFPNPLQFIPERFVDIDGKNPYRYVPFSAGPRNCIGQKFAMLEIKSTVSQVIRNFELSPAKEEKPMQLAPEIILVSKNGIRLSLKKRV</sequence>
<keyword evidence="7" id="KW-0256">Endoplasmic reticulum</keyword>
<keyword evidence="11 13" id="KW-0503">Monooxygenase</keyword>
<dbReference type="GO" id="GO:0020037">
    <property type="term" value="F:heme binding"/>
    <property type="evidence" value="ECO:0007669"/>
    <property type="project" value="InterPro"/>
</dbReference>
<evidence type="ECO:0000256" key="3">
    <source>
        <dbReference type="ARBA" id="ARBA00004406"/>
    </source>
</evidence>
<keyword evidence="14" id="KW-1133">Transmembrane helix</keyword>
<keyword evidence="5 12" id="KW-0349">Heme</keyword>
<comment type="cofactor">
    <cofactor evidence="1 12">
        <name>heme</name>
        <dbReference type="ChEBI" id="CHEBI:30413"/>
    </cofactor>
</comment>
<evidence type="ECO:0000256" key="10">
    <source>
        <dbReference type="ARBA" id="ARBA00023004"/>
    </source>
</evidence>
<evidence type="ECO:0000313" key="17">
    <source>
        <dbReference type="RefSeq" id="XP_028145897.1"/>
    </source>
</evidence>
<dbReference type="GO" id="GO:0004497">
    <property type="term" value="F:monooxygenase activity"/>
    <property type="evidence" value="ECO:0007669"/>
    <property type="project" value="UniProtKB-KW"/>
</dbReference>
<dbReference type="InterPro" id="IPR001128">
    <property type="entry name" value="Cyt_P450"/>
</dbReference>
<comment type="subcellular location">
    <subcellularLocation>
        <location evidence="3">Endoplasmic reticulum membrane</location>
        <topology evidence="3">Peripheral membrane protein</topology>
    </subcellularLocation>
    <subcellularLocation>
        <location evidence="2">Microsome membrane</location>
        <topology evidence="2">Peripheral membrane protein</topology>
    </subcellularLocation>
</comment>
<dbReference type="InParanoid" id="A0A6P7GIX1"/>
<dbReference type="InterPro" id="IPR036396">
    <property type="entry name" value="Cyt_P450_sf"/>
</dbReference>
<dbReference type="PROSITE" id="PS00086">
    <property type="entry name" value="CYTOCHROME_P450"/>
    <property type="match status" value="1"/>
</dbReference>
<keyword evidence="10 12" id="KW-0408">Iron</keyword>
<feature type="transmembrane region" description="Helical" evidence="14">
    <location>
        <begin position="15"/>
        <end position="34"/>
    </location>
</feature>
<dbReference type="GO" id="GO:0005506">
    <property type="term" value="F:iron ion binding"/>
    <property type="evidence" value="ECO:0007669"/>
    <property type="project" value="InterPro"/>
</dbReference>
<evidence type="ECO:0000256" key="5">
    <source>
        <dbReference type="ARBA" id="ARBA00022617"/>
    </source>
</evidence>
<evidence type="ECO:0000256" key="9">
    <source>
        <dbReference type="ARBA" id="ARBA00023002"/>
    </source>
</evidence>
<dbReference type="PRINTS" id="PR00463">
    <property type="entry name" value="EP450I"/>
</dbReference>
<dbReference type="EnsemblMetazoa" id="XM_050645661.1">
    <property type="protein sequence ID" value="XP_050501618.1"/>
    <property type="gene ID" value="LOC126881398"/>
</dbReference>
<feature type="binding site" description="axial binding residue" evidence="12">
    <location>
        <position position="460"/>
    </location>
    <ligand>
        <name>heme</name>
        <dbReference type="ChEBI" id="CHEBI:30413"/>
    </ligand>
    <ligandPart>
        <name>Fe</name>
        <dbReference type="ChEBI" id="CHEBI:18248"/>
    </ligandPart>
</feature>
<keyword evidence="14" id="KW-0472">Membrane</keyword>
<dbReference type="GO" id="GO:0016705">
    <property type="term" value="F:oxidoreductase activity, acting on paired donors, with incorporation or reduction of molecular oxygen"/>
    <property type="evidence" value="ECO:0007669"/>
    <property type="project" value="InterPro"/>
</dbReference>
<evidence type="ECO:0000256" key="7">
    <source>
        <dbReference type="ARBA" id="ARBA00022824"/>
    </source>
</evidence>
<keyword evidence="14" id="KW-0812">Transmembrane</keyword>
<dbReference type="PANTHER" id="PTHR24291:SF187">
    <property type="entry name" value="CYTOCHROME P450 4AE1-RELATED"/>
    <property type="match status" value="1"/>
</dbReference>
<reference evidence="15" key="2">
    <citation type="submission" date="2025-05" db="UniProtKB">
        <authorList>
            <consortium name="EnsemblMetazoa"/>
        </authorList>
    </citation>
    <scope>IDENTIFICATION</scope>
</reference>
<dbReference type="InterPro" id="IPR050196">
    <property type="entry name" value="Cytochrome_P450_Monoox"/>
</dbReference>
<evidence type="ECO:0000256" key="13">
    <source>
        <dbReference type="RuleBase" id="RU000461"/>
    </source>
</evidence>
<dbReference type="SUPFAM" id="SSF48264">
    <property type="entry name" value="Cytochrome P450"/>
    <property type="match status" value="1"/>
</dbReference>
<keyword evidence="8" id="KW-0492">Microsome</keyword>
<dbReference type="InterPro" id="IPR002401">
    <property type="entry name" value="Cyt_P450_E_grp-I"/>
</dbReference>
<dbReference type="Proteomes" id="UP001652700">
    <property type="component" value="Unplaced"/>
</dbReference>
<dbReference type="Pfam" id="PF00067">
    <property type="entry name" value="p450"/>
    <property type="match status" value="1"/>
</dbReference>
<proteinExistence type="inferred from homology"/>
<evidence type="ECO:0000256" key="4">
    <source>
        <dbReference type="ARBA" id="ARBA00010617"/>
    </source>
</evidence>
<evidence type="ECO:0000313" key="16">
    <source>
        <dbReference type="Proteomes" id="UP001652700"/>
    </source>
</evidence>
<name>A0A6P7GIX1_DIAVI</name>
<comment type="similarity">
    <text evidence="4 13">Belongs to the cytochrome P450 family.</text>
</comment>
<dbReference type="GO" id="GO:0005789">
    <property type="term" value="C:endoplasmic reticulum membrane"/>
    <property type="evidence" value="ECO:0007669"/>
    <property type="project" value="UniProtKB-SubCell"/>
</dbReference>
<evidence type="ECO:0000256" key="1">
    <source>
        <dbReference type="ARBA" id="ARBA00001971"/>
    </source>
</evidence>
<keyword evidence="16" id="KW-1185">Reference proteome</keyword>
<evidence type="ECO:0000256" key="8">
    <source>
        <dbReference type="ARBA" id="ARBA00022848"/>
    </source>
</evidence>
<dbReference type="CDD" id="cd20628">
    <property type="entry name" value="CYP4"/>
    <property type="match status" value="1"/>
</dbReference>
<dbReference type="Gene3D" id="1.10.630.10">
    <property type="entry name" value="Cytochrome P450"/>
    <property type="match status" value="1"/>
</dbReference>